<feature type="compositionally biased region" description="Polar residues" evidence="1">
    <location>
        <begin position="116"/>
        <end position="127"/>
    </location>
</feature>
<protein>
    <submittedName>
        <fullName evidence="2">Uncharacterized protein</fullName>
    </submittedName>
</protein>
<evidence type="ECO:0000313" key="3">
    <source>
        <dbReference type="Proteomes" id="UP000774617"/>
    </source>
</evidence>
<sequence length="222" mass="23840">MCSTICSVRLILVDAAASQPSALLALSRPTTHLEGSPSHQCPLVVHICRTNHPAQCSRPDGSEKERASSSPRRWVHAFPASLAMHTRSQASEAGPGRAPTPGSHVLTRPVKRRTGSARSPNRSRLSQQTDLLRPCLAGRTCGKGHIANSCLISHSCEDQVGRDPLCRFSTSYPERAIRGGAPARVQLSISADTSSSTTAALHHRVIHLVSSAFLHQQEMGPR</sequence>
<accession>A0ABQ8G066</accession>
<keyword evidence="3" id="KW-1185">Reference proteome</keyword>
<gene>
    <name evidence="2" type="ORF">B0J12DRAFT_244224</name>
</gene>
<dbReference type="Proteomes" id="UP000774617">
    <property type="component" value="Unassembled WGS sequence"/>
</dbReference>
<dbReference type="EMBL" id="JAGTJR010000030">
    <property type="protein sequence ID" value="KAH7039016.1"/>
    <property type="molecule type" value="Genomic_DNA"/>
</dbReference>
<proteinExistence type="predicted"/>
<name>A0ABQ8G066_9PEZI</name>
<evidence type="ECO:0000256" key="1">
    <source>
        <dbReference type="SAM" id="MobiDB-lite"/>
    </source>
</evidence>
<comment type="caution">
    <text evidence="2">The sequence shown here is derived from an EMBL/GenBank/DDBJ whole genome shotgun (WGS) entry which is preliminary data.</text>
</comment>
<organism evidence="2 3">
    <name type="scientific">Macrophomina phaseolina</name>
    <dbReference type="NCBI Taxonomy" id="35725"/>
    <lineage>
        <taxon>Eukaryota</taxon>
        <taxon>Fungi</taxon>
        <taxon>Dikarya</taxon>
        <taxon>Ascomycota</taxon>
        <taxon>Pezizomycotina</taxon>
        <taxon>Dothideomycetes</taxon>
        <taxon>Dothideomycetes incertae sedis</taxon>
        <taxon>Botryosphaeriales</taxon>
        <taxon>Botryosphaeriaceae</taxon>
        <taxon>Macrophomina</taxon>
    </lineage>
</organism>
<feature type="region of interest" description="Disordered" evidence="1">
    <location>
        <begin position="54"/>
        <end position="73"/>
    </location>
</feature>
<reference evidence="2 3" key="1">
    <citation type="journal article" date="2021" name="Nat. Commun.">
        <title>Genetic determinants of endophytism in the Arabidopsis root mycobiome.</title>
        <authorList>
            <person name="Mesny F."/>
            <person name="Miyauchi S."/>
            <person name="Thiergart T."/>
            <person name="Pickel B."/>
            <person name="Atanasova L."/>
            <person name="Karlsson M."/>
            <person name="Huettel B."/>
            <person name="Barry K.W."/>
            <person name="Haridas S."/>
            <person name="Chen C."/>
            <person name="Bauer D."/>
            <person name="Andreopoulos W."/>
            <person name="Pangilinan J."/>
            <person name="LaButti K."/>
            <person name="Riley R."/>
            <person name="Lipzen A."/>
            <person name="Clum A."/>
            <person name="Drula E."/>
            <person name="Henrissat B."/>
            <person name="Kohler A."/>
            <person name="Grigoriev I.V."/>
            <person name="Martin F.M."/>
            <person name="Hacquard S."/>
        </authorList>
    </citation>
    <scope>NUCLEOTIDE SEQUENCE [LARGE SCALE GENOMIC DNA]</scope>
    <source>
        <strain evidence="2 3">MPI-SDFR-AT-0080</strain>
    </source>
</reference>
<evidence type="ECO:0000313" key="2">
    <source>
        <dbReference type="EMBL" id="KAH7039016.1"/>
    </source>
</evidence>
<feature type="region of interest" description="Disordered" evidence="1">
    <location>
        <begin position="85"/>
        <end position="127"/>
    </location>
</feature>